<dbReference type="EMBL" id="JAIWYP010000010">
    <property type="protein sequence ID" value="KAH3752709.1"/>
    <property type="molecule type" value="Genomic_DNA"/>
</dbReference>
<reference evidence="3" key="1">
    <citation type="journal article" date="2019" name="bioRxiv">
        <title>The Genome of the Zebra Mussel, Dreissena polymorpha: A Resource for Invasive Species Research.</title>
        <authorList>
            <person name="McCartney M.A."/>
            <person name="Auch B."/>
            <person name="Kono T."/>
            <person name="Mallez S."/>
            <person name="Zhang Y."/>
            <person name="Obille A."/>
            <person name="Becker A."/>
            <person name="Abrahante J.E."/>
            <person name="Garbe J."/>
            <person name="Badalamenti J.P."/>
            <person name="Herman A."/>
            <person name="Mangelson H."/>
            <person name="Liachko I."/>
            <person name="Sullivan S."/>
            <person name="Sone E.D."/>
            <person name="Koren S."/>
            <person name="Silverstein K.A.T."/>
            <person name="Beckman K.B."/>
            <person name="Gohl D.M."/>
        </authorList>
    </citation>
    <scope>NUCLEOTIDE SEQUENCE</scope>
    <source>
        <strain evidence="3">Duluth1</strain>
        <tissue evidence="3">Whole animal</tissue>
    </source>
</reference>
<feature type="compositionally biased region" description="Basic and acidic residues" evidence="1">
    <location>
        <begin position="155"/>
        <end position="164"/>
    </location>
</feature>
<sequence>MVLFQVEKYSILHHLQTFTVARPLTPYTNSNIVISEIHRSNIELTCVLLKLLISSFVSYVAYMFLFILLCGDIHPNPGPISRQKLESASTSFTSSSQSVDISNHLSFMHYNVQSIIKKLDILYTEFKDFDILSFSETWLTETSLTQDLYFPDFNPPERKDRPGDSHGGVLVYT</sequence>
<feature type="region of interest" description="Disordered" evidence="1">
    <location>
        <begin position="154"/>
        <end position="173"/>
    </location>
</feature>
<evidence type="ECO:0000313" key="3">
    <source>
        <dbReference type="EMBL" id="KAH3752709.1"/>
    </source>
</evidence>
<keyword evidence="4" id="KW-1185">Reference proteome</keyword>
<protein>
    <submittedName>
        <fullName evidence="3">Uncharacterized protein</fullName>
    </submittedName>
</protein>
<reference evidence="3" key="2">
    <citation type="submission" date="2020-11" db="EMBL/GenBank/DDBJ databases">
        <authorList>
            <person name="McCartney M.A."/>
            <person name="Auch B."/>
            <person name="Kono T."/>
            <person name="Mallez S."/>
            <person name="Becker A."/>
            <person name="Gohl D.M."/>
            <person name="Silverstein K.A.T."/>
            <person name="Koren S."/>
            <person name="Bechman K.B."/>
            <person name="Herman A."/>
            <person name="Abrahante J.E."/>
            <person name="Garbe J."/>
        </authorList>
    </citation>
    <scope>NUCLEOTIDE SEQUENCE</scope>
    <source>
        <strain evidence="3">Duluth1</strain>
        <tissue evidence="3">Whole animal</tissue>
    </source>
</reference>
<evidence type="ECO:0000256" key="2">
    <source>
        <dbReference type="SAM" id="Phobius"/>
    </source>
</evidence>
<dbReference type="AlphaFoldDB" id="A0A9D4I8Z1"/>
<keyword evidence="2" id="KW-1133">Transmembrane helix</keyword>
<evidence type="ECO:0000256" key="1">
    <source>
        <dbReference type="SAM" id="MobiDB-lite"/>
    </source>
</evidence>
<gene>
    <name evidence="3" type="ORF">DPMN_187335</name>
</gene>
<feature type="transmembrane region" description="Helical" evidence="2">
    <location>
        <begin position="47"/>
        <end position="69"/>
    </location>
</feature>
<name>A0A9D4I8Z1_DREPO</name>
<accession>A0A9D4I8Z1</accession>
<comment type="caution">
    <text evidence="3">The sequence shown here is derived from an EMBL/GenBank/DDBJ whole genome shotgun (WGS) entry which is preliminary data.</text>
</comment>
<keyword evidence="2" id="KW-0472">Membrane</keyword>
<proteinExistence type="predicted"/>
<dbReference type="Proteomes" id="UP000828390">
    <property type="component" value="Unassembled WGS sequence"/>
</dbReference>
<evidence type="ECO:0000313" key="4">
    <source>
        <dbReference type="Proteomes" id="UP000828390"/>
    </source>
</evidence>
<organism evidence="3 4">
    <name type="scientific">Dreissena polymorpha</name>
    <name type="common">Zebra mussel</name>
    <name type="synonym">Mytilus polymorpha</name>
    <dbReference type="NCBI Taxonomy" id="45954"/>
    <lineage>
        <taxon>Eukaryota</taxon>
        <taxon>Metazoa</taxon>
        <taxon>Spiralia</taxon>
        <taxon>Lophotrochozoa</taxon>
        <taxon>Mollusca</taxon>
        <taxon>Bivalvia</taxon>
        <taxon>Autobranchia</taxon>
        <taxon>Heteroconchia</taxon>
        <taxon>Euheterodonta</taxon>
        <taxon>Imparidentia</taxon>
        <taxon>Neoheterodontei</taxon>
        <taxon>Myida</taxon>
        <taxon>Dreissenoidea</taxon>
        <taxon>Dreissenidae</taxon>
        <taxon>Dreissena</taxon>
    </lineage>
</organism>
<keyword evidence="2" id="KW-0812">Transmembrane</keyword>